<evidence type="ECO:0000313" key="4">
    <source>
        <dbReference type="Proteomes" id="UP000663855"/>
    </source>
</evidence>
<dbReference type="Proteomes" id="UP000663855">
    <property type="component" value="Unassembled WGS sequence"/>
</dbReference>
<feature type="non-terminal residue" evidence="2">
    <location>
        <position position="93"/>
    </location>
</feature>
<dbReference type="Pfam" id="PF01436">
    <property type="entry name" value="NHL"/>
    <property type="match status" value="1"/>
</dbReference>
<feature type="non-terminal residue" evidence="2">
    <location>
        <position position="1"/>
    </location>
</feature>
<evidence type="ECO:0000313" key="3">
    <source>
        <dbReference type="EMBL" id="CAF4285692.1"/>
    </source>
</evidence>
<evidence type="ECO:0000313" key="2">
    <source>
        <dbReference type="EMBL" id="CAF1253440.1"/>
    </source>
</evidence>
<gene>
    <name evidence="3" type="ORF">BYL167_LOCUS26876</name>
    <name evidence="2" type="ORF">CJN711_LOCUS14603</name>
</gene>
<protein>
    <submittedName>
        <fullName evidence="2">Uncharacterized protein</fullName>
    </submittedName>
</protein>
<accession>A0A815A6U0</accession>
<dbReference type="EMBL" id="CAJNOV010006658">
    <property type="protein sequence ID" value="CAF1253440.1"/>
    <property type="molecule type" value="Genomic_DNA"/>
</dbReference>
<name>A0A815A6U0_9BILA</name>
<comment type="caution">
    <text evidence="2">The sequence shown here is derived from an EMBL/GenBank/DDBJ whole genome shotgun (WGS) entry which is preliminary data.</text>
</comment>
<dbReference type="Proteomes" id="UP000681967">
    <property type="component" value="Unassembled WGS sequence"/>
</dbReference>
<reference evidence="2" key="1">
    <citation type="submission" date="2021-02" db="EMBL/GenBank/DDBJ databases">
        <authorList>
            <person name="Nowell W R."/>
        </authorList>
    </citation>
    <scope>NUCLEOTIDE SEQUENCE</scope>
</reference>
<sequence length="93" mass="10000">AGGNGQGAGLNQLSGPTYLFVDRGRSVYVSDCSNYRVMKWNKGAKEGIVVAGGQGQGSALTQLSHAYRLFVDTLGTLYVADYGNHRVMRWTQG</sequence>
<proteinExistence type="predicted"/>
<dbReference type="SUPFAM" id="SSF101898">
    <property type="entry name" value="NHL repeat"/>
    <property type="match status" value="1"/>
</dbReference>
<evidence type="ECO:0000256" key="1">
    <source>
        <dbReference type="ARBA" id="ARBA00022737"/>
    </source>
</evidence>
<keyword evidence="1" id="KW-0677">Repeat</keyword>
<dbReference type="InterPro" id="IPR001258">
    <property type="entry name" value="NHL_repeat"/>
</dbReference>
<organism evidence="2 4">
    <name type="scientific">Rotaria magnacalcarata</name>
    <dbReference type="NCBI Taxonomy" id="392030"/>
    <lineage>
        <taxon>Eukaryota</taxon>
        <taxon>Metazoa</taxon>
        <taxon>Spiralia</taxon>
        <taxon>Gnathifera</taxon>
        <taxon>Rotifera</taxon>
        <taxon>Eurotatoria</taxon>
        <taxon>Bdelloidea</taxon>
        <taxon>Philodinida</taxon>
        <taxon>Philodinidae</taxon>
        <taxon>Rotaria</taxon>
    </lineage>
</organism>
<dbReference type="InterPro" id="IPR011042">
    <property type="entry name" value="6-blade_b-propeller_TolB-like"/>
</dbReference>
<dbReference type="EMBL" id="CAJOBH010032650">
    <property type="protein sequence ID" value="CAF4285692.1"/>
    <property type="molecule type" value="Genomic_DNA"/>
</dbReference>
<dbReference type="Gene3D" id="2.120.10.30">
    <property type="entry name" value="TolB, C-terminal domain"/>
    <property type="match status" value="1"/>
</dbReference>
<dbReference type="AlphaFoldDB" id="A0A815A6U0"/>